<dbReference type="Proteomes" id="UP000006968">
    <property type="component" value="Chromosome II"/>
</dbReference>
<dbReference type="OrthoDB" id="240546at2759"/>
<name>J8LRH0_SACAR</name>
<evidence type="ECO:0000256" key="1">
    <source>
        <dbReference type="ARBA" id="ARBA00005352"/>
    </source>
</evidence>
<dbReference type="PANTHER" id="PTHR13056">
    <property type="entry name" value="VACUOLAR FUSION PROTEIN CCZ1 HOMOLOG-RELATED"/>
    <property type="match status" value="1"/>
</dbReference>
<feature type="region of interest" description="Disordered" evidence="2">
    <location>
        <begin position="285"/>
        <end position="311"/>
    </location>
</feature>
<dbReference type="HOGENOM" id="CLU_418686_0_0_1"/>
<feature type="domain" description="CCZ1/INTU/HSP4 first Longin" evidence="3">
    <location>
        <begin position="3"/>
        <end position="126"/>
    </location>
</feature>
<dbReference type="InterPro" id="IPR013176">
    <property type="entry name" value="Ccz1"/>
</dbReference>
<comment type="similarity">
    <text evidence="1">Belongs to the CCZ1 family.</text>
</comment>
<organism evidence="4 5">
    <name type="scientific">Saccharomyces arboricola (strain H-6 / AS 2.3317 / CBS 10644)</name>
    <name type="common">Yeast</name>
    <dbReference type="NCBI Taxonomy" id="1160507"/>
    <lineage>
        <taxon>Eukaryota</taxon>
        <taxon>Fungi</taxon>
        <taxon>Dikarya</taxon>
        <taxon>Ascomycota</taxon>
        <taxon>Saccharomycotina</taxon>
        <taxon>Saccharomycetes</taxon>
        <taxon>Saccharomycetales</taxon>
        <taxon>Saccharomycetaceae</taxon>
        <taxon>Saccharomyces</taxon>
    </lineage>
</organism>
<gene>
    <name evidence="4" type="ORF">SU7_0211</name>
</gene>
<dbReference type="PANTHER" id="PTHR13056:SF0">
    <property type="entry name" value="VACUOLAR FUSION PROTEIN CCZ1 HOMOLOG-RELATED"/>
    <property type="match status" value="1"/>
</dbReference>
<evidence type="ECO:0000313" key="5">
    <source>
        <dbReference type="Proteomes" id="UP000006968"/>
    </source>
</evidence>
<keyword evidence="5" id="KW-1185">Reference proteome</keyword>
<reference evidence="4 5" key="1">
    <citation type="journal article" date="2013" name="BMC Genomics">
        <title>High quality de novo sequencing and assembly of the Saccharomyces arboricolus genome.</title>
        <authorList>
            <person name="Liti G."/>
            <person name="Nguyen Ba A.N."/>
            <person name="Blythe M."/>
            <person name="Mueller C.A."/>
            <person name="Bergstroem A."/>
            <person name="Cubillos F.A."/>
            <person name="Dafhnis-Calas F."/>
            <person name="Khoshraftar S."/>
            <person name="Malla S."/>
            <person name="Mehta N."/>
            <person name="Siow C.C."/>
            <person name="Warringer J."/>
            <person name="Moses A.M."/>
            <person name="Louis E.J."/>
            <person name="Nieduszynski C.A."/>
        </authorList>
    </citation>
    <scope>NUCLEOTIDE SEQUENCE [LARGE SCALE GENOMIC DNA]</scope>
    <source>
        <strain evidence="5">H-6 / AS 2.3317 / CBS 10644</strain>
    </source>
</reference>
<dbReference type="Pfam" id="PF19031">
    <property type="entry name" value="Intu_longin_1"/>
    <property type="match status" value="1"/>
</dbReference>
<feature type="compositionally biased region" description="Low complexity" evidence="2">
    <location>
        <begin position="367"/>
        <end position="385"/>
    </location>
</feature>
<accession>J8LRH0</accession>
<proteinExistence type="inferred from homology"/>
<feature type="compositionally biased region" description="Basic and acidic residues" evidence="2">
    <location>
        <begin position="285"/>
        <end position="295"/>
    </location>
</feature>
<evidence type="ECO:0000256" key="2">
    <source>
        <dbReference type="SAM" id="MobiDB-lite"/>
    </source>
</evidence>
<sequence length="702" mass="81145">MRLRYITVFDPSRSTNENDTFKQMLLFHYFGSTDSVPSLNEKLSTIGIIQGIWSLTSSGSEIDGEPNDLEKIIELNSDVIMCIKIESRFFISLAISNNDEDRSEIPFQYFSSYLWLSYKFFKLLNGSFARFNTGSNKLTDLLNEFVIPFWNDIYLNLATITNRSFTTIWPDYYKRANFQHKSYNSVNKNIDKESWDAIILQKILLDKKSYLGIKDILVYHLPKSTDADTKERIGTKTYGLVRNFTSDLNTLPDISNWLYHLHYTYGEISSHILTGNAHFKEELQVEEQERHHGTNEEQEDEQEQQRQGTPQNHKNMLSLSERMMHNVTLPISFAYDAIHEVSTTTGVSNSLSMIMDYVPKPRWPFTSSSSNKNNSNNRHSSINDNANANTVLRSDPEAIGGTIGTSRFGFLVSPLNSNVLPSSYQALKLCLNFGNSKNNEIFYNCLFWYFDDFLVMIVCDQDFNKIWEKDYLKDLNFQLCQSMKCLNSEIFDSLNCDTIESFSYVIRDSITHEIDSSVPFGIPKMTLDENISTLQLAINGIDQFINDSSNPLSLVNWNPISIMGGFNTNSKKDDTRGSENEVDGNQLAFKRRYLNFLNLMSSEKLWDLEIDILQFLLSLQNSKKDPEYFQEERLLKLNNGILCYIKETNSKLIIIIKNWFQHDDKAKTLKLRNHLSSNTSKESSLFQSLGDDVIDWWESREM</sequence>
<dbReference type="AlphaFoldDB" id="J8LRH0"/>
<comment type="caution">
    <text evidence="4">The sequence shown here is derived from an EMBL/GenBank/DDBJ whole genome shotgun (WGS) entry which is preliminary data.</text>
</comment>
<dbReference type="EMBL" id="ALIE01000009">
    <property type="protein sequence ID" value="EJS44747.1"/>
    <property type="molecule type" value="Genomic_DNA"/>
</dbReference>
<evidence type="ECO:0000259" key="3">
    <source>
        <dbReference type="Pfam" id="PF19031"/>
    </source>
</evidence>
<dbReference type="GO" id="GO:0035658">
    <property type="term" value="C:Mon1-Ccz1 complex"/>
    <property type="evidence" value="ECO:0007669"/>
    <property type="project" value="InterPro"/>
</dbReference>
<dbReference type="GO" id="GO:0016192">
    <property type="term" value="P:vesicle-mediated transport"/>
    <property type="evidence" value="ECO:0007669"/>
    <property type="project" value="InterPro"/>
</dbReference>
<feature type="region of interest" description="Disordered" evidence="2">
    <location>
        <begin position="366"/>
        <end position="389"/>
    </location>
</feature>
<protein>
    <submittedName>
        <fullName evidence="4">Ccz1p</fullName>
    </submittedName>
</protein>
<evidence type="ECO:0000313" key="4">
    <source>
        <dbReference type="EMBL" id="EJS44747.1"/>
    </source>
</evidence>
<dbReference type="InterPro" id="IPR043987">
    <property type="entry name" value="CCZ1/INTU/HSP4_longin_1"/>
</dbReference>